<evidence type="ECO:0000256" key="2">
    <source>
        <dbReference type="SAM" id="SignalP"/>
    </source>
</evidence>
<feature type="signal peptide" evidence="2">
    <location>
        <begin position="1"/>
        <end position="21"/>
    </location>
</feature>
<feature type="coiled-coil region" evidence="1">
    <location>
        <begin position="238"/>
        <end position="265"/>
    </location>
</feature>
<evidence type="ECO:0000313" key="4">
    <source>
        <dbReference type="Proteomes" id="UP000447545"/>
    </source>
</evidence>
<comment type="caution">
    <text evidence="3">The sequence shown here is derived from an EMBL/GenBank/DDBJ whole genome shotgun (WGS) entry which is preliminary data.</text>
</comment>
<accession>A0A7K1GBD9</accession>
<keyword evidence="2" id="KW-0732">Signal</keyword>
<organism evidence="3 4">
    <name type="scientific">Winogradskyella ouciana</name>
    <dbReference type="NCBI Taxonomy" id="2608631"/>
    <lineage>
        <taxon>Bacteria</taxon>
        <taxon>Pseudomonadati</taxon>
        <taxon>Bacteroidota</taxon>
        <taxon>Flavobacteriia</taxon>
        <taxon>Flavobacteriales</taxon>
        <taxon>Flavobacteriaceae</taxon>
        <taxon>Winogradskyella</taxon>
    </lineage>
</organism>
<feature type="chain" id="PRO_5029687498" description="CarboxypepD_reg-like domain-containing protein" evidence="2">
    <location>
        <begin position="22"/>
        <end position="265"/>
    </location>
</feature>
<gene>
    <name evidence="3" type="ORF">F1003_06640</name>
</gene>
<dbReference type="Proteomes" id="UP000447545">
    <property type="component" value="Unassembled WGS sequence"/>
</dbReference>
<evidence type="ECO:0000313" key="3">
    <source>
        <dbReference type="EMBL" id="MTE26607.1"/>
    </source>
</evidence>
<protein>
    <recommendedName>
        <fullName evidence="5">CarboxypepD_reg-like domain-containing protein</fullName>
    </recommendedName>
</protein>
<proteinExistence type="predicted"/>
<dbReference type="SUPFAM" id="SSF49464">
    <property type="entry name" value="Carboxypeptidase regulatory domain-like"/>
    <property type="match status" value="1"/>
</dbReference>
<sequence>MKKINLLFCLIALLSTLLLQAQRKEINGQLIADDDVEGIHILNKTAAKFAISKADGSFTILAKSQDTLIVSSIKYETKEVIVTEFEEAYGTLSVELTELVNALDKVIVGKILTGSLQSDLENSDAKTEINFYDLGIPGNTKLPLTQNERKLHDADAGSWGYIGLGFGVNFHKLLNEISGRTKKLKAIVELDDRDKCINKLRADYESIIFEKDSLPENLKTEYFLFSQEDENFLKLCEEKNEIKLLEFLQQKLKAYRENREEVDKD</sequence>
<dbReference type="AlphaFoldDB" id="A0A7K1GBD9"/>
<dbReference type="EMBL" id="WJYA01000004">
    <property type="protein sequence ID" value="MTE26607.1"/>
    <property type="molecule type" value="Genomic_DNA"/>
</dbReference>
<keyword evidence="1" id="KW-0175">Coiled coil</keyword>
<reference evidence="3 4" key="1">
    <citation type="submission" date="2019-11" db="EMBL/GenBank/DDBJ databases">
        <title>Winogradskyella ouciana sp. nov., isolated from the hadal seawater of the Mariana Trench.</title>
        <authorList>
            <person name="Liu R."/>
        </authorList>
    </citation>
    <scope>NUCLEOTIDE SEQUENCE [LARGE SCALE GENOMIC DNA]</scope>
    <source>
        <strain evidence="3 4">ZXX205</strain>
    </source>
</reference>
<evidence type="ECO:0008006" key="5">
    <source>
        <dbReference type="Google" id="ProtNLM"/>
    </source>
</evidence>
<evidence type="ECO:0000256" key="1">
    <source>
        <dbReference type="SAM" id="Coils"/>
    </source>
</evidence>
<keyword evidence="4" id="KW-1185">Reference proteome</keyword>
<dbReference type="InterPro" id="IPR008969">
    <property type="entry name" value="CarboxyPept-like_regulatory"/>
</dbReference>
<name>A0A7K1GBD9_9FLAO</name>
<dbReference type="RefSeq" id="WP_155088423.1">
    <property type="nucleotide sequence ID" value="NZ_WJYA01000004.1"/>
</dbReference>